<protein>
    <submittedName>
        <fullName evidence="2">Uncharacterized protein</fullName>
    </submittedName>
</protein>
<evidence type="ECO:0000256" key="1">
    <source>
        <dbReference type="SAM" id="MobiDB-lite"/>
    </source>
</evidence>
<evidence type="ECO:0000313" key="2">
    <source>
        <dbReference type="EMBL" id="CAJ1954211.1"/>
    </source>
</evidence>
<comment type="caution">
    <text evidence="2">The sequence shown here is derived from an EMBL/GenBank/DDBJ whole genome shotgun (WGS) entry which is preliminary data.</text>
</comment>
<sequence>MSKSQKPQQPELQSSSRKRRRVEAKVWFPTEEVIERSPSLNITEDEWDNLWYEKDDIGIFRQDAIHYISGKPVTETRGLERFQPARAQEKSEARRCTIKAYRKGIRGDKLAEVVQIFTSNARSEAFVTGCSDYAEVYHPEMKEALVGLETKFHKQQDETDSKQD</sequence>
<evidence type="ECO:0000313" key="3">
    <source>
        <dbReference type="Proteomes" id="UP001295423"/>
    </source>
</evidence>
<organism evidence="2 3">
    <name type="scientific">Cylindrotheca closterium</name>
    <dbReference type="NCBI Taxonomy" id="2856"/>
    <lineage>
        <taxon>Eukaryota</taxon>
        <taxon>Sar</taxon>
        <taxon>Stramenopiles</taxon>
        <taxon>Ochrophyta</taxon>
        <taxon>Bacillariophyta</taxon>
        <taxon>Bacillariophyceae</taxon>
        <taxon>Bacillariophycidae</taxon>
        <taxon>Bacillariales</taxon>
        <taxon>Bacillariaceae</taxon>
        <taxon>Cylindrotheca</taxon>
    </lineage>
</organism>
<feature type="compositionally biased region" description="Polar residues" evidence="1">
    <location>
        <begin position="1"/>
        <end position="15"/>
    </location>
</feature>
<proteinExistence type="predicted"/>
<accession>A0AAD2FWA5</accession>
<dbReference type="AlphaFoldDB" id="A0AAD2FWA5"/>
<dbReference type="EMBL" id="CAKOGP040001858">
    <property type="protein sequence ID" value="CAJ1954211.1"/>
    <property type="molecule type" value="Genomic_DNA"/>
</dbReference>
<keyword evidence="3" id="KW-1185">Reference proteome</keyword>
<reference evidence="2" key="1">
    <citation type="submission" date="2023-08" db="EMBL/GenBank/DDBJ databases">
        <authorList>
            <person name="Audoor S."/>
            <person name="Bilcke G."/>
        </authorList>
    </citation>
    <scope>NUCLEOTIDE SEQUENCE</scope>
</reference>
<name>A0AAD2FWA5_9STRA</name>
<feature type="region of interest" description="Disordered" evidence="1">
    <location>
        <begin position="1"/>
        <end position="22"/>
    </location>
</feature>
<dbReference type="Proteomes" id="UP001295423">
    <property type="component" value="Unassembled WGS sequence"/>
</dbReference>
<gene>
    <name evidence="2" type="ORF">CYCCA115_LOCUS14806</name>
</gene>